<organism evidence="4 5">
    <name type="scientific">Arabis nemorensis</name>
    <dbReference type="NCBI Taxonomy" id="586526"/>
    <lineage>
        <taxon>Eukaryota</taxon>
        <taxon>Viridiplantae</taxon>
        <taxon>Streptophyta</taxon>
        <taxon>Embryophyta</taxon>
        <taxon>Tracheophyta</taxon>
        <taxon>Spermatophyta</taxon>
        <taxon>Magnoliopsida</taxon>
        <taxon>eudicotyledons</taxon>
        <taxon>Gunneridae</taxon>
        <taxon>Pentapetalae</taxon>
        <taxon>rosids</taxon>
        <taxon>malvids</taxon>
        <taxon>Brassicales</taxon>
        <taxon>Brassicaceae</taxon>
        <taxon>Arabideae</taxon>
        <taxon>Arabis</taxon>
    </lineage>
</organism>
<comment type="similarity">
    <text evidence="1">Belongs to the ycf20 family.</text>
</comment>
<feature type="transmembrane region" description="Helical" evidence="3">
    <location>
        <begin position="112"/>
        <end position="131"/>
    </location>
</feature>
<dbReference type="PANTHER" id="PTHR33787">
    <property type="match status" value="1"/>
</dbReference>
<keyword evidence="5" id="KW-1185">Reference proteome</keyword>
<evidence type="ECO:0000256" key="2">
    <source>
        <dbReference type="SAM" id="MobiDB-lite"/>
    </source>
</evidence>
<name>A0A565BX54_9BRAS</name>
<dbReference type="InterPro" id="IPR007572">
    <property type="entry name" value="Uncharacterised_Ycf20"/>
</dbReference>
<proteinExistence type="inferred from homology"/>
<dbReference type="EMBL" id="CABITT030000005">
    <property type="protein sequence ID" value="VVB05926.1"/>
    <property type="molecule type" value="Genomic_DNA"/>
</dbReference>
<accession>A0A565BX54</accession>
<sequence length="276" mass="30406">MGVEELRNLGKVSVFLSCLQAITVSLPNCGSNFYLPKSSFRDKGASSLTICLGRMSWTMIRSSVSGGRVDPPSGSSSNKSSRRPRLIKAIQDLRTKLLVKIQEIKKDLPMKLFFLLVGFYSATAFSTFIGQTGDWDVLSAALAVIVVECIGALMYRASIPLINKMRSTITMFNYWKTGLALGLFLDSFNSDLGKQQQTPAKPGSRMYSGQQNLTSCVPSMPVKPIHEGCEDFSVIEDKSSGLKLYKSRTRRERTKPSNLLANNAPVLRLLSVKTCI</sequence>
<protein>
    <recommendedName>
        <fullName evidence="6">Ycf20-like protein</fullName>
    </recommendedName>
</protein>
<reference evidence="4" key="1">
    <citation type="submission" date="2019-07" db="EMBL/GenBank/DDBJ databases">
        <authorList>
            <person name="Dittberner H."/>
        </authorList>
    </citation>
    <scope>NUCLEOTIDE SEQUENCE [LARGE SCALE GENOMIC DNA]</scope>
</reference>
<evidence type="ECO:0000256" key="1">
    <source>
        <dbReference type="ARBA" id="ARBA00009846"/>
    </source>
</evidence>
<gene>
    <name evidence="4" type="ORF">ANE_LOCUS16370</name>
</gene>
<evidence type="ECO:0000313" key="5">
    <source>
        <dbReference type="Proteomes" id="UP000489600"/>
    </source>
</evidence>
<keyword evidence="3" id="KW-0472">Membrane</keyword>
<dbReference type="Pfam" id="PF04483">
    <property type="entry name" value="DUF565"/>
    <property type="match status" value="1"/>
</dbReference>
<dbReference type="PANTHER" id="PTHR33787:SF3">
    <property type="entry name" value="YCF20-LIKE PROTEIN"/>
    <property type="match status" value="1"/>
</dbReference>
<dbReference type="AlphaFoldDB" id="A0A565BX54"/>
<dbReference type="OrthoDB" id="776537at2759"/>
<feature type="region of interest" description="Disordered" evidence="2">
    <location>
        <begin position="63"/>
        <end position="83"/>
    </location>
</feature>
<evidence type="ECO:0000256" key="3">
    <source>
        <dbReference type="SAM" id="Phobius"/>
    </source>
</evidence>
<evidence type="ECO:0008006" key="6">
    <source>
        <dbReference type="Google" id="ProtNLM"/>
    </source>
</evidence>
<feature type="transmembrane region" description="Helical" evidence="3">
    <location>
        <begin position="137"/>
        <end position="157"/>
    </location>
</feature>
<evidence type="ECO:0000313" key="4">
    <source>
        <dbReference type="EMBL" id="VVB05926.1"/>
    </source>
</evidence>
<comment type="caution">
    <text evidence="4">The sequence shown here is derived from an EMBL/GenBank/DDBJ whole genome shotgun (WGS) entry which is preliminary data.</text>
</comment>
<dbReference type="Proteomes" id="UP000489600">
    <property type="component" value="Unassembled WGS sequence"/>
</dbReference>
<keyword evidence="3" id="KW-0812">Transmembrane</keyword>
<keyword evidence="3" id="KW-1133">Transmembrane helix</keyword>